<organism evidence="2 3">
    <name type="scientific">Ignatzschineria larvae DSM 13226</name>
    <dbReference type="NCBI Taxonomy" id="1111732"/>
    <lineage>
        <taxon>Bacteria</taxon>
        <taxon>Pseudomonadati</taxon>
        <taxon>Pseudomonadota</taxon>
        <taxon>Gammaproteobacteria</taxon>
        <taxon>Cardiobacteriales</taxon>
        <taxon>Ignatzschineriaceae</taxon>
        <taxon>Ignatzschineria</taxon>
    </lineage>
</organism>
<evidence type="ECO:0000313" key="3">
    <source>
        <dbReference type="Proteomes" id="UP001449178"/>
    </source>
</evidence>
<keyword evidence="2" id="KW-0378">Hydrolase</keyword>
<dbReference type="Proteomes" id="UP001449178">
    <property type="component" value="Chromosome"/>
</dbReference>
<keyword evidence="2" id="KW-0540">Nuclease</keyword>
<keyword evidence="2" id="KW-0255">Endonuclease</keyword>
<sequence>MITTEIIQENLAESLPIPSAEKQLAFLNNIQQLISFADTTATYKYALLLSITRLAIEQGKPTGDRLVLKFSDIADKFIELYWNQAKPFHFQEQEPFILFQSNISQAAIIRRLTEAQEKYRTIARARSDKDAWNKLNKAAVQIIKNNPIWRLQYIQKESFEFLYNYDQSTSTEITLLPNVMYCLRTFNLIIEELCQKAWVDTVRLNKQNAHLLDSLPDLDTFLFETDRNQLSKVQPILQEIQNNRCFYCNKPMQSRSAVDHFIPWSLYQVDTAHNFVLADHSCNSKKSNFLADLDFYQKWLERNLEYDVFITEEISKIGFIADRIRSESIANWAYTQVQNKNGLSYWAPE</sequence>
<dbReference type="Pfam" id="PF13395">
    <property type="entry name" value="HNH_4"/>
    <property type="match status" value="1"/>
</dbReference>
<protein>
    <submittedName>
        <fullName evidence="2">HNH endonuclease</fullName>
    </submittedName>
</protein>
<keyword evidence="3" id="KW-1185">Reference proteome</keyword>
<feature type="domain" description="HNH nuclease" evidence="1">
    <location>
        <begin position="245"/>
        <end position="288"/>
    </location>
</feature>
<dbReference type="GO" id="GO:0004519">
    <property type="term" value="F:endonuclease activity"/>
    <property type="evidence" value="ECO:0007669"/>
    <property type="project" value="UniProtKB-KW"/>
</dbReference>
<accession>A0ABZ3BY58</accession>
<proteinExistence type="predicted"/>
<dbReference type="EMBL" id="CP150637">
    <property type="protein sequence ID" value="WZW87460.1"/>
    <property type="molecule type" value="Genomic_DNA"/>
</dbReference>
<gene>
    <name evidence="2" type="ORF">WMO13_08820</name>
</gene>
<dbReference type="Gene3D" id="1.10.30.50">
    <property type="match status" value="1"/>
</dbReference>
<evidence type="ECO:0000313" key="2">
    <source>
        <dbReference type="EMBL" id="WZW87460.1"/>
    </source>
</evidence>
<name>A0ABZ3BY58_9GAMM</name>
<dbReference type="RefSeq" id="WP_245601166.1">
    <property type="nucleotide sequence ID" value="NZ_AZOD01000025.1"/>
</dbReference>
<reference evidence="2 3" key="1">
    <citation type="submission" date="2024-03" db="EMBL/GenBank/DDBJ databases">
        <title>Complete Genome Sequence and Annotation of Ignatzschineria larvae DSM 13226.</title>
        <authorList>
            <person name="Cantrell E."/>
            <person name="Burcham Z.M."/>
        </authorList>
    </citation>
    <scope>NUCLEOTIDE SEQUENCE [LARGE SCALE GENOMIC DNA]</scope>
    <source>
        <strain evidence="2 3">DSM 13226</strain>
    </source>
</reference>
<dbReference type="CDD" id="cd00085">
    <property type="entry name" value="HNHc"/>
    <property type="match status" value="1"/>
</dbReference>
<dbReference type="InterPro" id="IPR003615">
    <property type="entry name" value="HNH_nuc"/>
</dbReference>
<evidence type="ECO:0000259" key="1">
    <source>
        <dbReference type="Pfam" id="PF13395"/>
    </source>
</evidence>